<evidence type="ECO:0000313" key="1">
    <source>
        <dbReference type="EMBL" id="ERM80903.1"/>
    </source>
</evidence>
<dbReference type="AlphaFoldDB" id="U5BSP7"/>
<sequence>MTVSGFHADCLLLLFRWKKLDGPFLKNLKSTLIWQLP</sequence>
<evidence type="ECO:0000313" key="2">
    <source>
        <dbReference type="Proteomes" id="UP000016843"/>
    </source>
</evidence>
<accession>U5BSP7</accession>
<keyword evidence="2" id="KW-1185">Reference proteome</keyword>
<protein>
    <submittedName>
        <fullName evidence="1">Uncharacterized protein</fullName>
    </submittedName>
</protein>
<dbReference type="Proteomes" id="UP000016843">
    <property type="component" value="Unassembled WGS sequence"/>
</dbReference>
<name>U5BSP7_9BACT</name>
<organism evidence="1 2">
    <name type="scientific">Rhodonellum psychrophilum GCM71 = DSM 17998</name>
    <dbReference type="NCBI Taxonomy" id="1123057"/>
    <lineage>
        <taxon>Bacteria</taxon>
        <taxon>Pseudomonadati</taxon>
        <taxon>Bacteroidota</taxon>
        <taxon>Cytophagia</taxon>
        <taxon>Cytophagales</taxon>
        <taxon>Cytophagaceae</taxon>
        <taxon>Rhodonellum</taxon>
    </lineage>
</organism>
<proteinExistence type="predicted"/>
<comment type="caution">
    <text evidence="1">The sequence shown here is derived from an EMBL/GenBank/DDBJ whole genome shotgun (WGS) entry which is preliminary data.</text>
</comment>
<dbReference type="EMBL" id="AWXR01000071">
    <property type="protein sequence ID" value="ERM80903.1"/>
    <property type="molecule type" value="Genomic_DNA"/>
</dbReference>
<gene>
    <name evidence="1" type="ORF">P872_11025</name>
</gene>
<reference evidence="1 2" key="1">
    <citation type="journal article" date="2013" name="Genome Announc.">
        <title>Draft Genome Sequence of the Psychrophilic and Alkaliphilic Rhodonellum psychrophilum Strain GCM71T.</title>
        <authorList>
            <person name="Hauptmann A.L."/>
            <person name="Glaring M.A."/>
            <person name="Hallin P.F."/>
            <person name="Prieme A."/>
            <person name="Stougaard P."/>
        </authorList>
    </citation>
    <scope>NUCLEOTIDE SEQUENCE [LARGE SCALE GENOMIC DNA]</scope>
    <source>
        <strain evidence="1 2">GCM71</strain>
    </source>
</reference>